<evidence type="ECO:0000313" key="3">
    <source>
        <dbReference type="EMBL" id="AUX27397.1"/>
    </source>
</evidence>
<keyword evidence="2" id="KW-1133">Transmembrane helix</keyword>
<evidence type="ECO:0000256" key="1">
    <source>
        <dbReference type="SAM" id="MobiDB-lite"/>
    </source>
</evidence>
<reference evidence="3 4" key="1">
    <citation type="submission" date="2015-09" db="EMBL/GenBank/DDBJ databases">
        <title>Sorangium comparison.</title>
        <authorList>
            <person name="Zaburannyi N."/>
            <person name="Bunk B."/>
            <person name="Overmann J."/>
            <person name="Mueller R."/>
        </authorList>
    </citation>
    <scope>NUCLEOTIDE SEQUENCE [LARGE SCALE GENOMIC DNA]</scope>
    <source>
        <strain evidence="3 4">So ceGT47</strain>
    </source>
</reference>
<dbReference type="Proteomes" id="UP000295781">
    <property type="component" value="Chromosome"/>
</dbReference>
<accession>A0A4P2QCD0</accession>
<feature type="compositionally biased region" description="Low complexity" evidence="1">
    <location>
        <begin position="34"/>
        <end position="64"/>
    </location>
</feature>
<keyword evidence="2" id="KW-0472">Membrane</keyword>
<proteinExistence type="predicted"/>
<dbReference type="AlphaFoldDB" id="A0A4P2QCD0"/>
<organism evidence="3 4">
    <name type="scientific">Sorangium cellulosum</name>
    <name type="common">Polyangium cellulosum</name>
    <dbReference type="NCBI Taxonomy" id="56"/>
    <lineage>
        <taxon>Bacteria</taxon>
        <taxon>Pseudomonadati</taxon>
        <taxon>Myxococcota</taxon>
        <taxon>Polyangia</taxon>
        <taxon>Polyangiales</taxon>
        <taxon>Polyangiaceae</taxon>
        <taxon>Sorangium</taxon>
    </lineage>
</organism>
<sequence length="142" mass="14642">MRRTMQPQMGALAGPARASAGARPAPGHGRERLAGPARPRGAAATGGFRPEPGPARRSATARAARSGMRLVLLAALVVGGAFGCRHALSPGDVGATRDCPTEYRPSCLGGDDHCVTDKNGCQVCTCVDAGTRARPIDRRDVQ</sequence>
<feature type="compositionally biased region" description="Low complexity" evidence="1">
    <location>
        <begin position="10"/>
        <end position="27"/>
    </location>
</feature>
<evidence type="ECO:0000313" key="4">
    <source>
        <dbReference type="Proteomes" id="UP000295781"/>
    </source>
</evidence>
<protein>
    <submittedName>
        <fullName evidence="3">Uncharacterized protein</fullName>
    </submittedName>
</protein>
<gene>
    <name evidence="3" type="ORF">SOCEGT47_079850</name>
</gene>
<keyword evidence="2" id="KW-0812">Transmembrane</keyword>
<dbReference type="EMBL" id="CP012670">
    <property type="protein sequence ID" value="AUX27397.1"/>
    <property type="molecule type" value="Genomic_DNA"/>
</dbReference>
<feature type="region of interest" description="Disordered" evidence="1">
    <location>
        <begin position="1"/>
        <end position="64"/>
    </location>
</feature>
<feature type="transmembrane region" description="Helical" evidence="2">
    <location>
        <begin position="70"/>
        <end position="88"/>
    </location>
</feature>
<name>A0A4P2QCD0_SORCE</name>
<evidence type="ECO:0000256" key="2">
    <source>
        <dbReference type="SAM" id="Phobius"/>
    </source>
</evidence>